<dbReference type="AlphaFoldDB" id="A0A842HGM3"/>
<evidence type="ECO:0000313" key="2">
    <source>
        <dbReference type="EMBL" id="MBC2595572.1"/>
    </source>
</evidence>
<dbReference type="Proteomes" id="UP000546464">
    <property type="component" value="Unassembled WGS sequence"/>
</dbReference>
<feature type="signal peptide" evidence="1">
    <location>
        <begin position="1"/>
        <end position="33"/>
    </location>
</feature>
<protein>
    <recommendedName>
        <fullName evidence="4">PEP-CTERM sorting domain-containing protein</fullName>
    </recommendedName>
</protein>
<sequence>MSLKTAINPLTNVSRRCVAGAFTLLLCASAAPAATLAQWTLQNEELGTNFSDFPLISDQQQANTTTSGLTQYFPTSNLSTGYGVVESTTTGAQPGGRFFEINSRQITNRNNPSTPVSSSDYLEFSVTAAAGYQISFDSISMDITGASNLNSTLHYEMLFFYSTDGGETFTALGTAFAANTVAFTTDPFTNVSQSLSSLGALTGETIFRVALADNSSTAEKSVYWRNLQVTGDVSQIPEAGSSAILLGAGVLAFLGLRRKFRK</sequence>
<reference evidence="2 3" key="1">
    <citation type="submission" date="2020-07" db="EMBL/GenBank/DDBJ databases">
        <authorList>
            <person name="Feng X."/>
        </authorList>
    </citation>
    <scope>NUCLEOTIDE SEQUENCE [LARGE SCALE GENOMIC DNA]</scope>
    <source>
        <strain evidence="2 3">JCM31066</strain>
    </source>
</reference>
<accession>A0A842HGM3</accession>
<proteinExistence type="predicted"/>
<name>A0A842HGM3_9BACT</name>
<evidence type="ECO:0000313" key="3">
    <source>
        <dbReference type="Proteomes" id="UP000546464"/>
    </source>
</evidence>
<evidence type="ECO:0008006" key="4">
    <source>
        <dbReference type="Google" id="ProtNLM"/>
    </source>
</evidence>
<organism evidence="2 3">
    <name type="scientific">Ruficoccus amylovorans</name>
    <dbReference type="NCBI Taxonomy" id="1804625"/>
    <lineage>
        <taxon>Bacteria</taxon>
        <taxon>Pseudomonadati</taxon>
        <taxon>Verrucomicrobiota</taxon>
        <taxon>Opitutia</taxon>
        <taxon>Puniceicoccales</taxon>
        <taxon>Cerasicoccaceae</taxon>
        <taxon>Ruficoccus</taxon>
    </lineage>
</organism>
<feature type="chain" id="PRO_5032683045" description="PEP-CTERM sorting domain-containing protein" evidence="1">
    <location>
        <begin position="34"/>
        <end position="262"/>
    </location>
</feature>
<evidence type="ECO:0000256" key="1">
    <source>
        <dbReference type="SAM" id="SignalP"/>
    </source>
</evidence>
<dbReference type="RefSeq" id="WP_185676523.1">
    <property type="nucleotide sequence ID" value="NZ_JACHVB010000043.1"/>
</dbReference>
<comment type="caution">
    <text evidence="2">The sequence shown here is derived from an EMBL/GenBank/DDBJ whole genome shotgun (WGS) entry which is preliminary data.</text>
</comment>
<keyword evidence="3" id="KW-1185">Reference proteome</keyword>
<dbReference type="EMBL" id="JACHVB010000043">
    <property type="protein sequence ID" value="MBC2595572.1"/>
    <property type="molecule type" value="Genomic_DNA"/>
</dbReference>
<gene>
    <name evidence="2" type="ORF">H5P28_14995</name>
</gene>
<keyword evidence="1" id="KW-0732">Signal</keyword>